<dbReference type="InterPro" id="IPR019261">
    <property type="entry name" value="PARG_cat_microbial"/>
</dbReference>
<evidence type="ECO:0000256" key="1">
    <source>
        <dbReference type="SAM" id="MobiDB-lite"/>
    </source>
</evidence>
<dbReference type="Proteomes" id="UP000250642">
    <property type="component" value="Unassembled WGS sequence"/>
</dbReference>
<feature type="region of interest" description="Disordered" evidence="1">
    <location>
        <begin position="1"/>
        <end position="32"/>
    </location>
</feature>
<dbReference type="PIRSF" id="PIRSF014899">
    <property type="entry name" value="UCP014899"/>
    <property type="match status" value="1"/>
</dbReference>
<dbReference type="PANTHER" id="PTHR35596">
    <property type="entry name" value="DUF2263 DOMAIN-CONTAINING PROTEIN"/>
    <property type="match status" value="1"/>
</dbReference>
<dbReference type="PANTHER" id="PTHR35596:SF1">
    <property type="entry name" value="MICROBIAL-TYPE PARG CATALYTIC DOMAIN-CONTAINING PROTEIN"/>
    <property type="match status" value="1"/>
</dbReference>
<organism evidence="3 4">
    <name type="scientific">Paenibacillus taichungensis</name>
    <dbReference type="NCBI Taxonomy" id="484184"/>
    <lineage>
        <taxon>Bacteria</taxon>
        <taxon>Bacillati</taxon>
        <taxon>Bacillota</taxon>
        <taxon>Bacilli</taxon>
        <taxon>Bacillales</taxon>
        <taxon>Paenibacillaceae</taxon>
        <taxon>Paenibacillus</taxon>
    </lineage>
</organism>
<sequence length="312" mass="35114">MNNQQHRNNIQNNNHSKTTGINSTNQRSKRSQIAHQTLAILEEGEYVNGYDRRVQIGTDLQRAIQDSVLYRPTELIALREKRSKEMVQLQPSVEASAVRIEVTGETTLAAASRLSVDEGREDVICLNFASAKNPGGGFLGGSQAQEESLARATGLYPCIAQMSEMYDYNRKQRSCMYSDYMIYSHAVPVIRDDEDRLLDQYDLSAFITAPAVNAGVVRERGNADDQQIESVMKGRIRYILDLALLHGHRAIVLGAYGCGVFRNDPANVAKYFHDVLVEENFRHSFERIVFAVFDRTAGRKTFKAFENRLAGE</sequence>
<evidence type="ECO:0000313" key="3">
    <source>
        <dbReference type="EMBL" id="RAW13890.1"/>
    </source>
</evidence>
<feature type="compositionally biased region" description="Low complexity" evidence="1">
    <location>
        <begin position="1"/>
        <end position="14"/>
    </location>
</feature>
<gene>
    <name evidence="3" type="ORF">DC345_17200</name>
</gene>
<dbReference type="NCBIfam" id="TIGR02452">
    <property type="entry name" value="TIGR02452 family protein"/>
    <property type="match status" value="1"/>
</dbReference>
<dbReference type="InterPro" id="IPR043472">
    <property type="entry name" value="Macro_dom-like"/>
</dbReference>
<dbReference type="RefSeq" id="WP_113054101.1">
    <property type="nucleotide sequence ID" value="NZ_QEVW01000010.1"/>
</dbReference>
<accession>A0A329QNH2</accession>
<name>A0A329QNH2_9BACL</name>
<feature type="domain" description="Microbial-type PARG catalytic" evidence="2">
    <location>
        <begin position="34"/>
        <end position="192"/>
    </location>
</feature>
<dbReference type="InterPro" id="IPR012664">
    <property type="entry name" value="CHP02452"/>
</dbReference>
<evidence type="ECO:0000313" key="4">
    <source>
        <dbReference type="Proteomes" id="UP000250642"/>
    </source>
</evidence>
<protein>
    <submittedName>
        <fullName evidence="3">TIGR02452 family protein</fullName>
    </submittedName>
</protein>
<dbReference type="Gene3D" id="3.40.220.10">
    <property type="entry name" value="Leucine Aminopeptidase, subunit E, domain 1"/>
    <property type="match status" value="1"/>
</dbReference>
<dbReference type="Pfam" id="PF10021">
    <property type="entry name" value="PARG_cat_microb"/>
    <property type="match status" value="1"/>
</dbReference>
<evidence type="ECO:0000259" key="2">
    <source>
        <dbReference type="Pfam" id="PF10021"/>
    </source>
</evidence>
<dbReference type="SUPFAM" id="SSF52949">
    <property type="entry name" value="Macro domain-like"/>
    <property type="match status" value="1"/>
</dbReference>
<reference evidence="3 4" key="1">
    <citation type="submission" date="2018-04" db="EMBL/GenBank/DDBJ databases">
        <title>Paenibacillus taichungensis Genome sequencing and assembly.</title>
        <authorList>
            <person name="Xu J."/>
            <person name="Rensing C."/>
            <person name="Mazhar H.S."/>
        </authorList>
    </citation>
    <scope>NUCLEOTIDE SEQUENCE [LARGE SCALE GENOMIC DNA]</scope>
    <source>
        <strain evidence="3 4">NC1</strain>
    </source>
</reference>
<dbReference type="EMBL" id="QEVW01000010">
    <property type="protein sequence ID" value="RAW13890.1"/>
    <property type="molecule type" value="Genomic_DNA"/>
</dbReference>
<feature type="compositionally biased region" description="Polar residues" evidence="1">
    <location>
        <begin position="15"/>
        <end position="26"/>
    </location>
</feature>
<proteinExistence type="predicted"/>
<comment type="caution">
    <text evidence="3">The sequence shown here is derived from an EMBL/GenBank/DDBJ whole genome shotgun (WGS) entry which is preliminary data.</text>
</comment>
<dbReference type="AlphaFoldDB" id="A0A329QNH2"/>